<dbReference type="Gene3D" id="3.30.2310.20">
    <property type="entry name" value="RelE-like"/>
    <property type="match status" value="1"/>
</dbReference>
<dbReference type="InterPro" id="IPR035093">
    <property type="entry name" value="RelE/ParE_toxin_dom_sf"/>
</dbReference>
<dbReference type="AlphaFoldDB" id="A0A1Q8CQ97"/>
<dbReference type="RefSeq" id="WP_075126656.1">
    <property type="nucleotide sequence ID" value="NZ_MSIE01000029.1"/>
</dbReference>
<protein>
    <recommendedName>
        <fullName evidence="3">Cytotoxic translational repressor of toxin-antitoxin stability system</fullName>
    </recommendedName>
</protein>
<evidence type="ECO:0000313" key="2">
    <source>
        <dbReference type="Proteomes" id="UP000185596"/>
    </source>
</evidence>
<proteinExistence type="predicted"/>
<sequence>MPTFETHPRFERDVAKLTQEQYTQWKRALKVFIEAVNTRQFPPHLRVKRVRSVQGVWEMSWAEDGRATFEYGDERRQGETHVYWRRVGTHDIFRNP</sequence>
<name>A0A1Q8CQ97_9PSEU</name>
<evidence type="ECO:0000313" key="1">
    <source>
        <dbReference type="EMBL" id="OLF16537.1"/>
    </source>
</evidence>
<organism evidence="1 2">
    <name type="scientific">Actinophytocola xanthii</name>
    <dbReference type="NCBI Taxonomy" id="1912961"/>
    <lineage>
        <taxon>Bacteria</taxon>
        <taxon>Bacillati</taxon>
        <taxon>Actinomycetota</taxon>
        <taxon>Actinomycetes</taxon>
        <taxon>Pseudonocardiales</taxon>
        <taxon>Pseudonocardiaceae</taxon>
    </lineage>
</organism>
<accession>A0A1Q8CQ97</accession>
<dbReference type="EMBL" id="MSIE01000029">
    <property type="protein sequence ID" value="OLF16537.1"/>
    <property type="molecule type" value="Genomic_DNA"/>
</dbReference>
<keyword evidence="2" id="KW-1185">Reference proteome</keyword>
<reference evidence="1 2" key="1">
    <citation type="submission" date="2016-12" db="EMBL/GenBank/DDBJ databases">
        <title>The draft genome sequence of Actinophytocola sp. 11-183.</title>
        <authorList>
            <person name="Wang W."/>
            <person name="Yuan L."/>
        </authorList>
    </citation>
    <scope>NUCLEOTIDE SEQUENCE [LARGE SCALE GENOMIC DNA]</scope>
    <source>
        <strain evidence="1 2">11-183</strain>
    </source>
</reference>
<comment type="caution">
    <text evidence="1">The sequence shown here is derived from an EMBL/GenBank/DDBJ whole genome shotgun (WGS) entry which is preliminary data.</text>
</comment>
<dbReference type="STRING" id="1912961.BU204_16850"/>
<evidence type="ECO:0008006" key="3">
    <source>
        <dbReference type="Google" id="ProtNLM"/>
    </source>
</evidence>
<dbReference type="Proteomes" id="UP000185596">
    <property type="component" value="Unassembled WGS sequence"/>
</dbReference>
<dbReference type="SUPFAM" id="SSF143011">
    <property type="entry name" value="RelE-like"/>
    <property type="match status" value="1"/>
</dbReference>
<dbReference type="OrthoDB" id="3215594at2"/>
<gene>
    <name evidence="1" type="ORF">BU204_16850</name>
</gene>